<keyword evidence="4" id="KW-1185">Reference proteome</keyword>
<dbReference type="OrthoDB" id="5792636at2759"/>
<dbReference type="Pfam" id="PF20504">
    <property type="entry name" value="IntS14_C"/>
    <property type="match status" value="1"/>
</dbReference>
<evidence type="ECO:0000259" key="1">
    <source>
        <dbReference type="Pfam" id="PF20504"/>
    </source>
</evidence>
<protein>
    <submittedName>
        <fullName evidence="5">IntS14_C domain-containing protein</fullName>
    </submittedName>
</protein>
<evidence type="ECO:0000313" key="3">
    <source>
        <dbReference type="Proteomes" id="UP000038040"/>
    </source>
</evidence>
<organism evidence="3 5">
    <name type="scientific">Dracunculus medinensis</name>
    <name type="common">Guinea worm</name>
    <dbReference type="NCBI Taxonomy" id="318479"/>
    <lineage>
        <taxon>Eukaryota</taxon>
        <taxon>Metazoa</taxon>
        <taxon>Ecdysozoa</taxon>
        <taxon>Nematoda</taxon>
        <taxon>Chromadorea</taxon>
        <taxon>Rhabditida</taxon>
        <taxon>Spirurina</taxon>
        <taxon>Dracunculoidea</taxon>
        <taxon>Dracunculidae</taxon>
        <taxon>Dracunculus</taxon>
    </lineage>
</organism>
<dbReference type="PANTHER" id="PTHR13532:SF3">
    <property type="entry name" value="INTEGRATOR COMPLEX SUBUNIT 14"/>
    <property type="match status" value="1"/>
</dbReference>
<dbReference type="Proteomes" id="UP000274756">
    <property type="component" value="Unassembled WGS sequence"/>
</dbReference>
<evidence type="ECO:0000313" key="4">
    <source>
        <dbReference type="Proteomes" id="UP000274756"/>
    </source>
</evidence>
<dbReference type="GO" id="GO:0032039">
    <property type="term" value="C:integrator complex"/>
    <property type="evidence" value="ECO:0007669"/>
    <property type="project" value="InterPro"/>
</dbReference>
<dbReference type="InterPro" id="IPR046471">
    <property type="entry name" value="IntS14_C"/>
</dbReference>
<sequence>MRPFFRIAVDASADFLSLFSLMNMDKANQSSYLLVLTDAAAFTPEEITFENLPKCRIHFAVVVDDQFVCDDQIARFVAISAKSEGLTNIDDVDDFLNYLPYFKSDFENTDAYCTAIAENICPTVKITLKCGMFSTDIKLLPSEMENEWDNQIEIIGFVKSANLANAPSFDHHFIVRDDKTGDNRTSDENYLLNMLCSALQIEDSVAICRLNAYTYGTICPIRESNSWQLSIQSFPLGLNSLSWIPNFEDLTIKEEHDNASNDSEDLSAAVDCSARLSYSATNIRTCWNDVHGIQSDVQKLVRLLRKMPERTTAFYTELNRVNAYACAIGAEDFLQKLIIIMEKESENYCAVVKKHCSHVCERLR</sequence>
<evidence type="ECO:0000313" key="5">
    <source>
        <dbReference type="WBParaSite" id="DME_0001028801-mRNA-1"/>
    </source>
</evidence>
<evidence type="ECO:0000313" key="2">
    <source>
        <dbReference type="EMBL" id="VDN53811.1"/>
    </source>
</evidence>
<gene>
    <name evidence="2" type="ORF">DME_LOCUS3784</name>
</gene>
<dbReference type="GO" id="GO:0034472">
    <property type="term" value="P:snRNA 3'-end processing"/>
    <property type="evidence" value="ECO:0007669"/>
    <property type="project" value="TreeGrafter"/>
</dbReference>
<accession>A0A0N4UQJ7</accession>
<feature type="domain" description="Integrator complex subunit 14 C-terminal" evidence="1">
    <location>
        <begin position="286"/>
        <end position="348"/>
    </location>
</feature>
<dbReference type="WBParaSite" id="DME_0001028801-mRNA-1">
    <property type="protein sequence ID" value="DME_0001028801-mRNA-1"/>
    <property type="gene ID" value="DME_0001028801"/>
</dbReference>
<dbReference type="AlphaFoldDB" id="A0A0N4UQJ7"/>
<dbReference type="InterPro" id="IPR039841">
    <property type="entry name" value="INTS14"/>
</dbReference>
<proteinExistence type="predicted"/>
<dbReference type="PANTHER" id="PTHR13532">
    <property type="match status" value="1"/>
</dbReference>
<dbReference type="STRING" id="318479.A0A0N4UQJ7"/>
<dbReference type="Proteomes" id="UP000038040">
    <property type="component" value="Unplaced"/>
</dbReference>
<dbReference type="EMBL" id="UYYG01000186">
    <property type="protein sequence ID" value="VDN53811.1"/>
    <property type="molecule type" value="Genomic_DNA"/>
</dbReference>
<reference evidence="5" key="1">
    <citation type="submission" date="2017-02" db="UniProtKB">
        <authorList>
            <consortium name="WormBaseParasite"/>
        </authorList>
    </citation>
    <scope>IDENTIFICATION</scope>
</reference>
<reference evidence="2 4" key="2">
    <citation type="submission" date="2018-11" db="EMBL/GenBank/DDBJ databases">
        <authorList>
            <consortium name="Pathogen Informatics"/>
        </authorList>
    </citation>
    <scope>NUCLEOTIDE SEQUENCE [LARGE SCALE GENOMIC DNA]</scope>
</reference>
<name>A0A0N4UQJ7_DRAME</name>